<feature type="chain" id="PRO_5015425223" description="DUF5683 domain-containing protein" evidence="1">
    <location>
        <begin position="29"/>
        <end position="224"/>
    </location>
</feature>
<dbReference type="Proteomes" id="UP000237662">
    <property type="component" value="Unassembled WGS sequence"/>
</dbReference>
<reference evidence="3 4" key="1">
    <citation type="submission" date="2018-02" db="EMBL/GenBank/DDBJ databases">
        <title>Genomic Encyclopedia of Archaeal and Bacterial Type Strains, Phase II (KMG-II): from individual species to whole genera.</title>
        <authorList>
            <person name="Goeker M."/>
        </authorList>
    </citation>
    <scope>NUCLEOTIDE SEQUENCE [LARGE SCALE GENOMIC DNA]</scope>
    <source>
        <strain evidence="3 4">DSM 29526</strain>
    </source>
</reference>
<keyword evidence="1" id="KW-0732">Signal</keyword>
<sequence>MNYMGSWIRGPWVLVGMLLLAGAAPASAQYDLERDTLQISDEPLTLKEINASPKRALLWSIIPGGGQVYNRAWWKVPIVYGGLLGIVAVADYNQNLFGRYNRAIEQRCLGDGFVIVVPYENCITTPNEPGLVEVSTQALIAEKNNVNRNRQTAYVFIIAGYVLQAVEAFTDAHLKDFDIDDDLSLRIGPVISPETGAGAGLTLPLGADRNRIRQENRVSELTGR</sequence>
<dbReference type="AlphaFoldDB" id="A0A2S6I4P1"/>
<protein>
    <recommendedName>
        <fullName evidence="2">DUF5683 domain-containing protein</fullName>
    </recommendedName>
</protein>
<dbReference type="InterPro" id="IPR043738">
    <property type="entry name" value="DUF5683"/>
</dbReference>
<keyword evidence="4" id="KW-1185">Reference proteome</keyword>
<evidence type="ECO:0000256" key="1">
    <source>
        <dbReference type="SAM" id="SignalP"/>
    </source>
</evidence>
<dbReference type="Pfam" id="PF18935">
    <property type="entry name" value="DUF5683"/>
    <property type="match status" value="1"/>
</dbReference>
<gene>
    <name evidence="3" type="ORF">CLV84_3056</name>
</gene>
<comment type="caution">
    <text evidence="3">The sequence shown here is derived from an EMBL/GenBank/DDBJ whole genome shotgun (WGS) entry which is preliminary data.</text>
</comment>
<evidence type="ECO:0000313" key="3">
    <source>
        <dbReference type="EMBL" id="PPK86137.1"/>
    </source>
</evidence>
<name>A0A2S6I4P1_9BACT</name>
<feature type="domain" description="DUF5683" evidence="2">
    <location>
        <begin position="51"/>
        <end position="195"/>
    </location>
</feature>
<evidence type="ECO:0000313" key="4">
    <source>
        <dbReference type="Proteomes" id="UP000237662"/>
    </source>
</evidence>
<accession>A0A2S6I4P1</accession>
<feature type="signal peptide" evidence="1">
    <location>
        <begin position="1"/>
        <end position="28"/>
    </location>
</feature>
<dbReference type="EMBL" id="PTJC01000006">
    <property type="protein sequence ID" value="PPK86137.1"/>
    <property type="molecule type" value="Genomic_DNA"/>
</dbReference>
<organism evidence="3 4">
    <name type="scientific">Neolewinella xylanilytica</name>
    <dbReference type="NCBI Taxonomy" id="1514080"/>
    <lineage>
        <taxon>Bacteria</taxon>
        <taxon>Pseudomonadati</taxon>
        <taxon>Bacteroidota</taxon>
        <taxon>Saprospiria</taxon>
        <taxon>Saprospirales</taxon>
        <taxon>Lewinellaceae</taxon>
        <taxon>Neolewinella</taxon>
    </lineage>
</organism>
<proteinExistence type="predicted"/>
<evidence type="ECO:0000259" key="2">
    <source>
        <dbReference type="Pfam" id="PF18935"/>
    </source>
</evidence>